<dbReference type="InterPro" id="IPR002872">
    <property type="entry name" value="Proline_DH_dom"/>
</dbReference>
<dbReference type="RefSeq" id="WP_194738238.1">
    <property type="nucleotide sequence ID" value="NZ_JADKYY010000001.1"/>
</dbReference>
<protein>
    <submittedName>
        <fullName evidence="3">Proline dehydrogenase family protein</fullName>
    </submittedName>
</protein>
<dbReference type="GO" id="GO:0004657">
    <property type="term" value="F:proline dehydrogenase activity"/>
    <property type="evidence" value="ECO:0007669"/>
    <property type="project" value="InterPro"/>
</dbReference>
<evidence type="ECO:0000313" key="3">
    <source>
        <dbReference type="EMBL" id="MBF5026308.1"/>
    </source>
</evidence>
<dbReference type="AlphaFoldDB" id="A0A930YTY1"/>
<name>A0A930YTY1_9FLAO</name>
<evidence type="ECO:0000313" key="4">
    <source>
        <dbReference type="Proteomes" id="UP000694480"/>
    </source>
</evidence>
<dbReference type="Gene3D" id="3.20.20.220">
    <property type="match status" value="1"/>
</dbReference>
<comment type="caution">
    <text evidence="3">The sequence shown here is derived from an EMBL/GenBank/DDBJ whole genome shotgun (WGS) entry which is preliminary data.</text>
</comment>
<dbReference type="Proteomes" id="UP000694480">
    <property type="component" value="Unassembled WGS sequence"/>
</dbReference>
<gene>
    <name evidence="3" type="ORF">IC612_00665</name>
</gene>
<feature type="domain" description="Proline dehydrogenase" evidence="2">
    <location>
        <begin position="77"/>
        <end position="372"/>
    </location>
</feature>
<organism evidence="3 4">
    <name type="scientific">Planobacterium oryzisoli</name>
    <dbReference type="NCBI Taxonomy" id="2771435"/>
    <lineage>
        <taxon>Bacteria</taxon>
        <taxon>Pseudomonadati</taxon>
        <taxon>Bacteroidota</taxon>
        <taxon>Flavobacteriia</taxon>
        <taxon>Flavobacteriales</taxon>
        <taxon>Weeksellaceae</taxon>
        <taxon>Chryseobacterium group</taxon>
        <taxon>Chryseobacterium</taxon>
    </lineage>
</organism>
<dbReference type="Pfam" id="PF01619">
    <property type="entry name" value="Pro_dh"/>
    <property type="match status" value="1"/>
</dbReference>
<keyword evidence="1" id="KW-0560">Oxidoreductase</keyword>
<dbReference type="SUPFAM" id="SSF51730">
    <property type="entry name" value="FAD-linked oxidoreductase"/>
    <property type="match status" value="1"/>
</dbReference>
<dbReference type="PANTHER" id="PTHR13914:SF0">
    <property type="entry name" value="PROLINE DEHYDROGENASE 1, MITOCHONDRIAL"/>
    <property type="match status" value="1"/>
</dbReference>
<dbReference type="EMBL" id="JADKYY010000001">
    <property type="protein sequence ID" value="MBF5026308.1"/>
    <property type="molecule type" value="Genomic_DNA"/>
</dbReference>
<dbReference type="InterPro" id="IPR015659">
    <property type="entry name" value="Proline_oxidase"/>
</dbReference>
<dbReference type="GO" id="GO:0010133">
    <property type="term" value="P:L-proline catabolic process to L-glutamate"/>
    <property type="evidence" value="ECO:0007669"/>
    <property type="project" value="TreeGrafter"/>
</dbReference>
<evidence type="ECO:0000259" key="2">
    <source>
        <dbReference type="Pfam" id="PF01619"/>
    </source>
</evidence>
<dbReference type="GO" id="GO:0071949">
    <property type="term" value="F:FAD binding"/>
    <property type="evidence" value="ECO:0007669"/>
    <property type="project" value="TreeGrafter"/>
</dbReference>
<proteinExistence type="predicted"/>
<sequence length="387" mass="44928">MSIFNDTKIAFQDKSTSQLKKAYWMFKMIENPTLTNLGIDVLNFAVKKDFPFVEGIVRRTLFEQFAGGETREKSKQVVSDLHRHHIGSIFDYAIEGKEDEETFDRTCAEIKHNISFAKGNPAVPFVVFKPTGFGRLDLYSQVQAGSQLTNSEKQEWERIRTRYEQVCQMAFDNDVVLMIDAEETQMQDAVDSLVNEMMERFNKEKAIIWNTIQMYRTGRLEYLQSDLDRAKEKGYYLGYKFVRGAYMEKERERAEKYGYPDPIQPTKQATDDNYNAAIEFVINNLDRVSGYFGTHNEKSTELTMDKMKERGMQNDHPQIFFGQLYGMSDNITYYLGENKYNASKYLPYGPVKDVVPYLTRRAQENTSVAGQTGRELGLIEKELKRRG</sequence>
<dbReference type="InterPro" id="IPR029041">
    <property type="entry name" value="FAD-linked_oxidoreductase-like"/>
</dbReference>
<evidence type="ECO:0000256" key="1">
    <source>
        <dbReference type="ARBA" id="ARBA00023002"/>
    </source>
</evidence>
<reference evidence="3" key="1">
    <citation type="submission" date="2020-11" db="EMBL/GenBank/DDBJ databases">
        <title>Genome seq and assembly of Planobacterium sp.</title>
        <authorList>
            <person name="Chhetri G."/>
        </authorList>
    </citation>
    <scope>NUCLEOTIDE SEQUENCE</scope>
    <source>
        <strain evidence="3">GCR5</strain>
    </source>
</reference>
<keyword evidence="4" id="KW-1185">Reference proteome</keyword>
<dbReference type="PANTHER" id="PTHR13914">
    <property type="entry name" value="PROLINE OXIDASE"/>
    <property type="match status" value="1"/>
</dbReference>
<accession>A0A930YTY1</accession>